<sequence>MASPTAALSKVRTFDALEDKQAKKLARALAEAQDTTVFVNGTALQLPAAAQQVLLEALRRLSEGEAVSIGTPELLLNTSQAAQMAGISNSYLRKLTDSGIIPVEYRGTHRRIRPASIEAWLASREQPPTGRQDDKSQN</sequence>
<dbReference type="AlphaFoldDB" id="A0A5B7WVL4"/>
<dbReference type="EMBL" id="CP034412">
    <property type="protein sequence ID" value="QCY48166.1"/>
    <property type="molecule type" value="Genomic_DNA"/>
</dbReference>
<dbReference type="InterPro" id="IPR009061">
    <property type="entry name" value="DNA-bd_dom_put_sf"/>
</dbReference>
<reference evidence="2 3" key="1">
    <citation type="submission" date="2018-12" db="EMBL/GenBank/DDBJ databases">
        <title>Complete Genome Sequence of Glutamicibacter creatinolyticus strain LGCM259,isolated from an abscess of a 12-year-old mare in Italy.</title>
        <authorList>
            <person name="Santos R.G."/>
            <person name="Silva A.L."/>
            <person name="Seyffert N."/>
            <person name="Castro T.L.P."/>
            <person name="Attili A.R."/>
            <person name="Rifici C."/>
            <person name="Mazzullo G."/>
            <person name="Brenig B."/>
            <person name="Venanzi F."/>
            <person name="Azevedo V."/>
        </authorList>
    </citation>
    <scope>NUCLEOTIDE SEQUENCE [LARGE SCALE GENOMIC DNA]</scope>
    <source>
        <strain evidence="2 3">LGCM 259</strain>
    </source>
</reference>
<gene>
    <name evidence="2" type="ORF">GcLGCM259_2459</name>
</gene>
<organism evidence="2 3">
    <name type="scientific">Glutamicibacter creatinolyticus</name>
    <dbReference type="NCBI Taxonomy" id="162496"/>
    <lineage>
        <taxon>Bacteria</taxon>
        <taxon>Bacillati</taxon>
        <taxon>Actinomycetota</taxon>
        <taxon>Actinomycetes</taxon>
        <taxon>Micrococcales</taxon>
        <taxon>Micrococcaceae</taxon>
        <taxon>Glutamicibacter</taxon>
    </lineage>
</organism>
<dbReference type="Pfam" id="PF12728">
    <property type="entry name" value="HTH_17"/>
    <property type="match status" value="1"/>
</dbReference>
<accession>A0A5B7WVL4</accession>
<keyword evidence="3" id="KW-1185">Reference proteome</keyword>
<dbReference type="SUPFAM" id="SSF46955">
    <property type="entry name" value="Putative DNA-binding domain"/>
    <property type="match status" value="1"/>
</dbReference>
<dbReference type="RefSeq" id="WP_138926810.1">
    <property type="nucleotide sequence ID" value="NZ_BAAAGL010000015.1"/>
</dbReference>
<dbReference type="KEGG" id="gcr:GcLGCM259_2459"/>
<dbReference type="InterPro" id="IPR041657">
    <property type="entry name" value="HTH_17"/>
</dbReference>
<evidence type="ECO:0000313" key="2">
    <source>
        <dbReference type="EMBL" id="QCY48166.1"/>
    </source>
</evidence>
<dbReference type="Gene3D" id="1.10.10.10">
    <property type="entry name" value="Winged helix-like DNA-binding domain superfamily/Winged helix DNA-binding domain"/>
    <property type="match status" value="1"/>
</dbReference>
<proteinExistence type="predicted"/>
<dbReference type="InterPro" id="IPR036388">
    <property type="entry name" value="WH-like_DNA-bd_sf"/>
</dbReference>
<name>A0A5B7WVL4_9MICC</name>
<dbReference type="InterPro" id="IPR010093">
    <property type="entry name" value="SinI_DNA-bd"/>
</dbReference>
<dbReference type="Proteomes" id="UP000307000">
    <property type="component" value="Chromosome"/>
</dbReference>
<evidence type="ECO:0000259" key="1">
    <source>
        <dbReference type="Pfam" id="PF12728"/>
    </source>
</evidence>
<evidence type="ECO:0000313" key="3">
    <source>
        <dbReference type="Proteomes" id="UP000307000"/>
    </source>
</evidence>
<feature type="domain" description="Helix-turn-helix" evidence="1">
    <location>
        <begin position="75"/>
        <end position="124"/>
    </location>
</feature>
<protein>
    <submittedName>
        <fullName evidence="2">Excisionase family DNA binding protein</fullName>
    </submittedName>
</protein>
<dbReference type="NCBIfam" id="TIGR01764">
    <property type="entry name" value="excise"/>
    <property type="match status" value="1"/>
</dbReference>
<dbReference type="GO" id="GO:0003677">
    <property type="term" value="F:DNA binding"/>
    <property type="evidence" value="ECO:0007669"/>
    <property type="project" value="InterPro"/>
</dbReference>